<dbReference type="PANTHER" id="PTHR22916:SF71">
    <property type="entry name" value="GLYCOSYL TRANSFERASE"/>
    <property type="match status" value="1"/>
</dbReference>
<keyword evidence="2" id="KW-0808">Transferase</keyword>
<protein>
    <submittedName>
        <fullName evidence="2">Glycosyl transferase</fullName>
    </submittedName>
</protein>
<dbReference type="PANTHER" id="PTHR22916">
    <property type="entry name" value="GLYCOSYLTRANSFERASE"/>
    <property type="match status" value="1"/>
</dbReference>
<dbReference type="eggNOG" id="COG0463">
    <property type="taxonomic scope" value="Bacteria"/>
</dbReference>
<sequence length="303" mass="34922">MSSFKPKVSVCIVTYNQSQYIAECLDSVVSQKTNFDFEVIISDDCSTDGTAKIIEHYTKKYSFLKLVPRENNIGAFKNFIETHNLATGEYVCHLDGDDRWLPGKLQAQSDFMDTNPDFSVCWTRANFFNDSGGFYPGEKYDYSMFEDGIITFESSLQLGAVANHSSIMYRKVCRKTKDSSLKLLDLYYTWEYLSLGKGMILDKVYIEYRVSAKGAITVSSSVKIKKLYAAHALTFLKMFPSKRKEIFIFSLLNFFYDIKNFRSSSFDFFILCLKSFSLVSPRRVYSVFVSSRKLIVPRLEYDD</sequence>
<dbReference type="Pfam" id="PF00535">
    <property type="entry name" value="Glycos_transf_2"/>
    <property type="match status" value="1"/>
</dbReference>
<dbReference type="RefSeq" id="WP_008983856.1">
    <property type="nucleotide sequence ID" value="NZ_AKKU01000011.1"/>
</dbReference>
<dbReference type="Gene3D" id="3.90.550.10">
    <property type="entry name" value="Spore Coat Polysaccharide Biosynthesis Protein SpsA, Chain A"/>
    <property type="match status" value="1"/>
</dbReference>
<reference evidence="2 3" key="1">
    <citation type="journal article" date="2012" name="J. Bacteriol.">
        <title>Genome Sequence of Pectin-Degrading Alishewanella agri, Isolated from Landfill Soil.</title>
        <authorList>
            <person name="Kim J."/>
            <person name="Jung J."/>
            <person name="Sung J.S."/>
            <person name="Chun J."/>
            <person name="Park W."/>
        </authorList>
    </citation>
    <scope>NUCLEOTIDE SEQUENCE [LARGE SCALE GENOMIC DNA]</scope>
    <source>
        <strain evidence="2 3">BL06</strain>
    </source>
</reference>
<evidence type="ECO:0000259" key="1">
    <source>
        <dbReference type="Pfam" id="PF00535"/>
    </source>
</evidence>
<proteinExistence type="predicted"/>
<evidence type="ECO:0000313" key="2">
    <source>
        <dbReference type="EMBL" id="EIW89366.1"/>
    </source>
</evidence>
<dbReference type="AlphaFoldDB" id="I8U7T5"/>
<dbReference type="InterPro" id="IPR029044">
    <property type="entry name" value="Nucleotide-diphossugar_trans"/>
</dbReference>
<name>I8U7T5_9ALTE</name>
<dbReference type="PATRIC" id="fig|1195246.3.peg.920"/>
<dbReference type="Proteomes" id="UP000035062">
    <property type="component" value="Unassembled WGS sequence"/>
</dbReference>
<dbReference type="SUPFAM" id="SSF53448">
    <property type="entry name" value="Nucleotide-diphospho-sugar transferases"/>
    <property type="match status" value="1"/>
</dbReference>
<comment type="caution">
    <text evidence="2">The sequence shown here is derived from an EMBL/GenBank/DDBJ whole genome shotgun (WGS) entry which is preliminary data.</text>
</comment>
<dbReference type="EMBL" id="AKKU01000011">
    <property type="protein sequence ID" value="EIW89366.1"/>
    <property type="molecule type" value="Genomic_DNA"/>
</dbReference>
<dbReference type="GO" id="GO:0016758">
    <property type="term" value="F:hexosyltransferase activity"/>
    <property type="evidence" value="ECO:0007669"/>
    <property type="project" value="UniProtKB-ARBA"/>
</dbReference>
<keyword evidence="3" id="KW-1185">Reference proteome</keyword>
<dbReference type="InterPro" id="IPR001173">
    <property type="entry name" value="Glyco_trans_2-like"/>
</dbReference>
<gene>
    <name evidence="2" type="ORF">AGRI_04672</name>
</gene>
<evidence type="ECO:0000313" key="3">
    <source>
        <dbReference type="Proteomes" id="UP000035062"/>
    </source>
</evidence>
<dbReference type="STRING" id="1195246.AGRI_04672"/>
<feature type="domain" description="Glycosyltransferase 2-like" evidence="1">
    <location>
        <begin position="9"/>
        <end position="174"/>
    </location>
</feature>
<accession>I8U7T5</accession>
<organism evidence="2 3">
    <name type="scientific">Alishewanella agri BL06</name>
    <dbReference type="NCBI Taxonomy" id="1195246"/>
    <lineage>
        <taxon>Bacteria</taxon>
        <taxon>Pseudomonadati</taxon>
        <taxon>Pseudomonadota</taxon>
        <taxon>Gammaproteobacteria</taxon>
        <taxon>Alteromonadales</taxon>
        <taxon>Alteromonadaceae</taxon>
        <taxon>Alishewanella</taxon>
    </lineage>
</organism>